<dbReference type="EMBL" id="AXCR01000010">
    <property type="protein sequence ID" value="KJR81957.1"/>
    <property type="molecule type" value="Genomic_DNA"/>
</dbReference>
<evidence type="ECO:0000313" key="2">
    <source>
        <dbReference type="Proteomes" id="UP000033710"/>
    </source>
</evidence>
<name>A0A0F2LWY3_SPOSC</name>
<accession>A0A0F2LWY3</accession>
<dbReference type="GeneID" id="27665661"/>
<dbReference type="RefSeq" id="XP_016584633.1">
    <property type="nucleotide sequence ID" value="XM_016730384.1"/>
</dbReference>
<organism evidence="1 2">
    <name type="scientific">Sporothrix schenckii 1099-18</name>
    <dbReference type="NCBI Taxonomy" id="1397361"/>
    <lineage>
        <taxon>Eukaryota</taxon>
        <taxon>Fungi</taxon>
        <taxon>Dikarya</taxon>
        <taxon>Ascomycota</taxon>
        <taxon>Pezizomycotina</taxon>
        <taxon>Sordariomycetes</taxon>
        <taxon>Sordariomycetidae</taxon>
        <taxon>Ophiostomatales</taxon>
        <taxon>Ophiostomataceae</taxon>
        <taxon>Sporothrix</taxon>
    </lineage>
</organism>
<gene>
    <name evidence="1" type="ORF">SPSK_03546</name>
</gene>
<sequence>MNTAIRAAAPAQIQAQAICKQGNCVTGAQTPRTFRTVHSGNEHGDRMQMSDVPSNAFRPTTNAVTCTMDTQFLRHRIRRKGTEHIGGQGPTPTVSRTASAAGLSRWRPRFSIHWDMSASRFCCPHLVRPLDLCCGQSAATADKEGIDGMRSLDDGQPTIQRATVWQQIEPSLDALVDVSPGSTGGSNEFTSRVGDRKVEADKAHGQLVHVLDFIFETISTRPGAECKSQKSCSWAKPWRAGKPSWLKKEVGRACSCCGCRGQSPISQHSSDEAALVGVVLDFFGRQVKCSSRFFCLEV</sequence>
<evidence type="ECO:0000313" key="1">
    <source>
        <dbReference type="EMBL" id="KJR81957.1"/>
    </source>
</evidence>
<dbReference type="Proteomes" id="UP000033710">
    <property type="component" value="Unassembled WGS sequence"/>
</dbReference>
<dbReference type="KEGG" id="ssck:SPSK_03546"/>
<protein>
    <submittedName>
        <fullName evidence="1">Uncharacterized protein</fullName>
    </submittedName>
</protein>
<dbReference type="VEuPathDB" id="FungiDB:SPSK_03546"/>
<proteinExistence type="predicted"/>
<dbReference type="AlphaFoldDB" id="A0A0F2LWY3"/>
<reference evidence="1 2" key="1">
    <citation type="journal article" date="2014" name="BMC Genomics">
        <title>Comparative genomics of the major fungal agents of human and animal Sporotrichosis: Sporothrix schenckii and Sporothrix brasiliensis.</title>
        <authorList>
            <person name="Teixeira M.M."/>
            <person name="de Almeida L.G."/>
            <person name="Kubitschek-Barreira P."/>
            <person name="Alves F.L."/>
            <person name="Kioshima E.S."/>
            <person name="Abadio A.K."/>
            <person name="Fernandes L."/>
            <person name="Derengowski L.S."/>
            <person name="Ferreira K.S."/>
            <person name="Souza R.C."/>
            <person name="Ruiz J.C."/>
            <person name="de Andrade N.C."/>
            <person name="Paes H.C."/>
            <person name="Nicola A.M."/>
            <person name="Albuquerque P."/>
            <person name="Gerber A.L."/>
            <person name="Martins V.P."/>
            <person name="Peconick L.D."/>
            <person name="Neto A.V."/>
            <person name="Chaucanez C.B."/>
            <person name="Silva P.A."/>
            <person name="Cunha O.L."/>
            <person name="de Oliveira F.F."/>
            <person name="dos Santos T.C."/>
            <person name="Barros A.L."/>
            <person name="Soares M.A."/>
            <person name="de Oliveira L.M."/>
            <person name="Marini M.M."/>
            <person name="Villalobos-Duno H."/>
            <person name="Cunha M.M."/>
            <person name="de Hoog S."/>
            <person name="da Silveira J.F."/>
            <person name="Henrissat B."/>
            <person name="Nino-Vega G.A."/>
            <person name="Cisalpino P.S."/>
            <person name="Mora-Montes H.M."/>
            <person name="Almeida S.R."/>
            <person name="Stajich J.E."/>
            <person name="Lopes-Bezerra L.M."/>
            <person name="Vasconcelos A.T."/>
            <person name="Felipe M.S."/>
        </authorList>
    </citation>
    <scope>NUCLEOTIDE SEQUENCE [LARGE SCALE GENOMIC DNA]</scope>
    <source>
        <strain evidence="1 2">1099-18</strain>
    </source>
</reference>
<reference evidence="1 2" key="2">
    <citation type="journal article" date="2015" name="Eukaryot. Cell">
        <title>Asexual propagation of a virulent clone complex in a human and feline outbreak of sporotrichosis.</title>
        <authorList>
            <person name="Teixeira Mde M."/>
            <person name="Rodrigues A.M."/>
            <person name="Tsui C.K."/>
            <person name="de Almeida L.G."/>
            <person name="Van Diepeningen A.D."/>
            <person name="van den Ende B.G."/>
            <person name="Fernandes G.F."/>
            <person name="Kano R."/>
            <person name="Hamelin R.C."/>
            <person name="Lopes-Bezerra L.M."/>
            <person name="Vasconcelos A.T."/>
            <person name="de Hoog S."/>
            <person name="de Camargo Z.P."/>
            <person name="Felipe M.S."/>
        </authorList>
    </citation>
    <scope>NUCLEOTIDE SEQUENCE [LARGE SCALE GENOMIC DNA]</scope>
    <source>
        <strain evidence="1 2">1099-18</strain>
    </source>
</reference>
<comment type="caution">
    <text evidence="1">The sequence shown here is derived from an EMBL/GenBank/DDBJ whole genome shotgun (WGS) entry which is preliminary data.</text>
</comment>